<dbReference type="GO" id="GO:0005737">
    <property type="term" value="C:cytoplasm"/>
    <property type="evidence" value="ECO:0007669"/>
    <property type="project" value="UniProtKB-SubCell"/>
</dbReference>
<keyword evidence="3 4" id="KW-0378">Hydrolase</keyword>
<dbReference type="InterPro" id="IPR036389">
    <property type="entry name" value="RNase_III_sf"/>
</dbReference>
<dbReference type="SUPFAM" id="SSF69065">
    <property type="entry name" value="RNase III domain-like"/>
    <property type="match status" value="1"/>
</dbReference>
<keyword evidence="4" id="KW-0460">Magnesium</keyword>
<keyword evidence="4" id="KW-0694">RNA-binding</keyword>
<comment type="cofactor">
    <cofactor evidence="4">
        <name>Mg(2+)</name>
        <dbReference type="ChEBI" id="CHEBI:18420"/>
    </cofactor>
</comment>
<evidence type="ECO:0000256" key="1">
    <source>
        <dbReference type="ARBA" id="ARBA00022722"/>
    </source>
</evidence>
<dbReference type="GO" id="GO:0006364">
    <property type="term" value="P:rRNA processing"/>
    <property type="evidence" value="ECO:0007669"/>
    <property type="project" value="UniProtKB-UniRule"/>
</dbReference>
<dbReference type="GO" id="GO:0004525">
    <property type="term" value="F:ribonuclease III activity"/>
    <property type="evidence" value="ECO:0007669"/>
    <property type="project" value="InterPro"/>
</dbReference>
<dbReference type="PIRSF" id="PIRSF005520">
    <property type="entry name" value="UCP005520"/>
    <property type="match status" value="1"/>
</dbReference>
<dbReference type="KEGG" id="pnp:IJ22_45650"/>
<comment type="similarity">
    <text evidence="4">Belongs to the MrnC RNase family.</text>
</comment>
<dbReference type="EC" id="3.1.26.-" evidence="4"/>
<accession>A0A0U2WHQ1</accession>
<evidence type="ECO:0000256" key="4">
    <source>
        <dbReference type="HAMAP-Rule" id="MF_01468"/>
    </source>
</evidence>
<dbReference type="STRING" id="162209.IJ22_45650"/>
<keyword evidence="4" id="KW-0963">Cytoplasm</keyword>
<keyword evidence="1 4" id="KW-0540">Nuclease</keyword>
<reference evidence="5 6" key="2">
    <citation type="journal article" date="2016" name="Genome Announc.">
        <title>Complete Genome Sequences of Two Interactive Moderate Thermophiles, Paenibacillus napthalenovorans 32O-Y and Paenibacillus sp. 32O-W.</title>
        <authorList>
            <person name="Butler R.R.III."/>
            <person name="Wang J."/>
            <person name="Stark B.C."/>
            <person name="Pombert J.F."/>
        </authorList>
    </citation>
    <scope>NUCLEOTIDE SEQUENCE [LARGE SCALE GENOMIC DNA]</scope>
    <source>
        <strain evidence="5 6">32O-Y</strain>
    </source>
</reference>
<dbReference type="EMBL" id="CP013652">
    <property type="protein sequence ID" value="ALS24842.1"/>
    <property type="molecule type" value="Genomic_DNA"/>
</dbReference>
<organism evidence="5 6">
    <name type="scientific">Paenibacillus naphthalenovorans</name>
    <dbReference type="NCBI Taxonomy" id="162209"/>
    <lineage>
        <taxon>Bacteria</taxon>
        <taxon>Bacillati</taxon>
        <taxon>Bacillota</taxon>
        <taxon>Bacilli</taxon>
        <taxon>Bacillales</taxon>
        <taxon>Paenibacillaceae</taxon>
        <taxon>Paenibacillus</taxon>
    </lineage>
</organism>
<dbReference type="PATRIC" id="fig|162209.4.peg.4812"/>
<dbReference type="RefSeq" id="WP_054818700.1">
    <property type="nucleotide sequence ID" value="NZ_BJCS01000018.1"/>
</dbReference>
<keyword evidence="4" id="KW-0699">rRNA-binding</keyword>
<keyword evidence="4" id="KW-0698">rRNA processing</keyword>
<comment type="subunit">
    <text evidence="4">Homodimer.</text>
</comment>
<dbReference type="AlphaFoldDB" id="A0A0U2WHQ1"/>
<evidence type="ECO:0000256" key="3">
    <source>
        <dbReference type="ARBA" id="ARBA00022801"/>
    </source>
</evidence>
<sequence length="145" mass="17068">MKWDEMSDQEIKSHLFSFPPAREPGQLHPLVLAYMGDAIYEVFVRQYVVAQTNHKPNYLHRTATRYVSAKSQAKSLQRWLPHLTEEEQDVVKRGRNAKSGTTAKNADVLEYRHSTAFECLIGYLYYTQQWERLQYLMLLSLEQDK</sequence>
<keyword evidence="4" id="KW-0690">Ribosome biogenesis</keyword>
<proteinExistence type="inferred from homology"/>
<dbReference type="Proteomes" id="UP000061660">
    <property type="component" value="Chromosome"/>
</dbReference>
<dbReference type="GO" id="GO:0019843">
    <property type="term" value="F:rRNA binding"/>
    <property type="evidence" value="ECO:0007669"/>
    <property type="project" value="UniProtKB-UniRule"/>
</dbReference>
<dbReference type="Gene3D" id="1.10.1520.10">
    <property type="entry name" value="Ribonuclease III domain"/>
    <property type="match status" value="1"/>
</dbReference>
<keyword evidence="6" id="KW-1185">Reference proteome</keyword>
<dbReference type="PANTHER" id="PTHR34276:SF1">
    <property type="entry name" value="MINI-RIBONUCLEASE 3"/>
    <property type="match status" value="1"/>
</dbReference>
<feature type="active site" evidence="4">
    <location>
        <position position="37"/>
    </location>
</feature>
<dbReference type="PANTHER" id="PTHR34276">
    <property type="entry name" value="MINI-RIBONUCLEASE 3"/>
    <property type="match status" value="1"/>
</dbReference>
<keyword evidence="2 4" id="KW-0255">Endonuclease</keyword>
<reference evidence="6" key="1">
    <citation type="submission" date="2015-12" db="EMBL/GenBank/DDBJ databases">
        <title>Complete genome sequences of two moderately thermophilic Paenibacillus species.</title>
        <authorList>
            <person name="Butler R.III."/>
            <person name="Wang J."/>
            <person name="Stark B.C."/>
            <person name="Pombert J.-F."/>
        </authorList>
    </citation>
    <scope>NUCLEOTIDE SEQUENCE [LARGE SCALE GENOMIC DNA]</scope>
    <source>
        <strain evidence="6">32O-Y</strain>
    </source>
</reference>
<dbReference type="InterPro" id="IPR000999">
    <property type="entry name" value="RNase_III_dom"/>
</dbReference>
<evidence type="ECO:0000313" key="5">
    <source>
        <dbReference type="EMBL" id="ALS24842.1"/>
    </source>
</evidence>
<comment type="function">
    <text evidence="4">Involved in correct processing of both the 5' and 3' ends of 23S rRNA precursor. Processes 30S rRNA precursor transcript even in absence of ribonuclease 3 (Rnc); Rnc processes 30S rRNA into smaller rRNA precursors.</text>
</comment>
<comment type="subcellular location">
    <subcellularLocation>
        <location evidence="4">Cytoplasm</location>
    </subcellularLocation>
</comment>
<name>A0A0U2WHQ1_9BACL</name>
<gene>
    <name evidence="4" type="primary">mrnC</name>
    <name evidence="5" type="ORF">IJ22_45650</name>
</gene>
<dbReference type="Pfam" id="PF00636">
    <property type="entry name" value="Ribonuclease_3"/>
    <property type="match status" value="1"/>
</dbReference>
<evidence type="ECO:0000256" key="2">
    <source>
        <dbReference type="ARBA" id="ARBA00022759"/>
    </source>
</evidence>
<dbReference type="InterPro" id="IPR008226">
    <property type="entry name" value="Mini3_fam"/>
</dbReference>
<evidence type="ECO:0000313" key="6">
    <source>
        <dbReference type="Proteomes" id="UP000061660"/>
    </source>
</evidence>
<protein>
    <recommendedName>
        <fullName evidence="4">Mini-ribonuclease 3</fullName>
        <shortName evidence="4">Mini-3</shortName>
        <shortName evidence="4">Mini-RNase 3</shortName>
        <ecNumber evidence="4">3.1.26.-</ecNumber>
    </recommendedName>
    <alternativeName>
        <fullName evidence="4">Mini-RNase III</fullName>
        <shortName evidence="4">Mini-III</shortName>
    </alternativeName>
</protein>
<dbReference type="OrthoDB" id="46571at2"/>
<dbReference type="HAMAP" id="MF_01468">
    <property type="entry name" value="RNase_Mini_III"/>
    <property type="match status" value="1"/>
</dbReference>